<dbReference type="Pfam" id="PF13949">
    <property type="entry name" value="ALIX_LYPXL_bnd"/>
    <property type="match status" value="1"/>
</dbReference>
<dbReference type="PROSITE" id="PS51180">
    <property type="entry name" value="BRO1"/>
    <property type="match status" value="1"/>
</dbReference>
<dbReference type="EMBL" id="AAYY01000004">
    <property type="protein sequence ID" value="EDP44072.1"/>
    <property type="molecule type" value="Genomic_DNA"/>
</dbReference>
<evidence type="ECO:0000313" key="8">
    <source>
        <dbReference type="EMBL" id="EDP44072.1"/>
    </source>
</evidence>
<reference evidence="8 9" key="1">
    <citation type="journal article" date="2007" name="Proc. Natl. Acad. Sci. U.S.A.">
        <title>Dandruff-associated Malassezia genomes reveal convergent and divergent virulence traits shared with plant and human fungal pathogens.</title>
        <authorList>
            <person name="Xu J."/>
            <person name="Saunders C.W."/>
            <person name="Hu P."/>
            <person name="Grant R.A."/>
            <person name="Boekhout T."/>
            <person name="Kuramae E.E."/>
            <person name="Kronstad J.W."/>
            <person name="Deangelis Y.M."/>
            <person name="Reeder N.L."/>
            <person name="Johnstone K.R."/>
            <person name="Leland M."/>
            <person name="Fieno A.M."/>
            <person name="Begley W.M."/>
            <person name="Sun Y."/>
            <person name="Lacey M.P."/>
            <person name="Chaudhary T."/>
            <person name="Keough T."/>
            <person name="Chu L."/>
            <person name="Sears R."/>
            <person name="Yuan B."/>
            <person name="Dawson T.L.Jr."/>
        </authorList>
    </citation>
    <scope>NUCLEOTIDE SEQUENCE [LARGE SCALE GENOMIC DNA]</scope>
    <source>
        <strain evidence="9">ATCC MYA-4612 / CBS 7966</strain>
    </source>
</reference>
<dbReference type="InterPro" id="IPR038499">
    <property type="entry name" value="BRO1_sf"/>
</dbReference>
<dbReference type="GeneID" id="5855593"/>
<evidence type="ECO:0000259" key="7">
    <source>
        <dbReference type="PROSITE" id="PS51180"/>
    </source>
</evidence>
<feature type="compositionally biased region" description="Low complexity" evidence="6">
    <location>
        <begin position="798"/>
        <end position="807"/>
    </location>
</feature>
<keyword evidence="9" id="KW-1185">Reference proteome</keyword>
<dbReference type="STRING" id="425265.A8PXK6"/>
<feature type="region of interest" description="Disordered" evidence="6">
    <location>
        <begin position="781"/>
        <end position="843"/>
    </location>
</feature>
<dbReference type="SMART" id="SM01041">
    <property type="entry name" value="BRO1"/>
    <property type="match status" value="1"/>
</dbReference>
<dbReference type="PANTHER" id="PTHR23030">
    <property type="entry name" value="PCD6 INTERACTING PROTEIN-RELATED"/>
    <property type="match status" value="1"/>
</dbReference>
<dbReference type="AlphaFoldDB" id="A8PXK6"/>
<keyword evidence="3" id="KW-0963">Cytoplasm</keyword>
<keyword evidence="4" id="KW-0967">Endosome</keyword>
<dbReference type="GO" id="GO:0005768">
    <property type="term" value="C:endosome"/>
    <property type="evidence" value="ECO:0007669"/>
    <property type="project" value="UniProtKB-SubCell"/>
</dbReference>
<dbReference type="InterPro" id="IPR004328">
    <property type="entry name" value="BRO1_dom"/>
</dbReference>
<dbReference type="CDD" id="cd09242">
    <property type="entry name" value="BRO1_ScBro1_like"/>
    <property type="match status" value="1"/>
</dbReference>
<dbReference type="RefSeq" id="XP_001731286.1">
    <property type="nucleotide sequence ID" value="XM_001731234.1"/>
</dbReference>
<dbReference type="CDD" id="cd09237">
    <property type="entry name" value="V_ScBro1_like"/>
    <property type="match status" value="1"/>
</dbReference>
<organism evidence="8 9">
    <name type="scientific">Malassezia globosa (strain ATCC MYA-4612 / CBS 7966)</name>
    <name type="common">Dandruff-associated fungus</name>
    <dbReference type="NCBI Taxonomy" id="425265"/>
    <lineage>
        <taxon>Eukaryota</taxon>
        <taxon>Fungi</taxon>
        <taxon>Dikarya</taxon>
        <taxon>Basidiomycota</taxon>
        <taxon>Ustilaginomycotina</taxon>
        <taxon>Malasseziomycetes</taxon>
        <taxon>Malasseziales</taxon>
        <taxon>Malasseziaceae</taxon>
        <taxon>Malassezia</taxon>
    </lineage>
</organism>
<dbReference type="InterPro" id="IPR025304">
    <property type="entry name" value="ALIX_V_dom"/>
</dbReference>
<dbReference type="OrthoDB" id="2141925at2759"/>
<dbReference type="GO" id="GO:0043328">
    <property type="term" value="P:protein transport to vacuole involved in ubiquitin-dependent protein catabolic process via the multivesicular body sorting pathway"/>
    <property type="evidence" value="ECO:0007669"/>
    <property type="project" value="TreeGrafter"/>
</dbReference>
<dbReference type="Proteomes" id="UP000008837">
    <property type="component" value="Unassembled WGS sequence"/>
</dbReference>
<evidence type="ECO:0000256" key="1">
    <source>
        <dbReference type="ARBA" id="ARBA00004177"/>
    </source>
</evidence>
<dbReference type="OMA" id="ETRECES"/>
<evidence type="ECO:0000256" key="4">
    <source>
        <dbReference type="ARBA" id="ARBA00022753"/>
    </source>
</evidence>
<name>A8PXK6_MALGO</name>
<evidence type="ECO:0000256" key="6">
    <source>
        <dbReference type="SAM" id="MobiDB-lite"/>
    </source>
</evidence>
<protein>
    <recommendedName>
        <fullName evidence="5">BRO domain-containing protein 1</fullName>
    </recommendedName>
</protein>
<feature type="domain" description="BRO1" evidence="7">
    <location>
        <begin position="4"/>
        <end position="406"/>
    </location>
</feature>
<gene>
    <name evidence="8" type="ORF">MGL_1469</name>
</gene>
<accession>A8PXK6</accession>
<feature type="compositionally biased region" description="Polar residues" evidence="6">
    <location>
        <begin position="818"/>
        <end position="827"/>
    </location>
</feature>
<dbReference type="InParanoid" id="A8PXK6"/>
<dbReference type="VEuPathDB" id="FungiDB:MGL_1469"/>
<dbReference type="Gene3D" id="1.20.140.50">
    <property type="entry name" value="alix/aip1 like domains"/>
    <property type="match status" value="1"/>
</dbReference>
<dbReference type="Pfam" id="PF03097">
    <property type="entry name" value="BRO1"/>
    <property type="match status" value="1"/>
</dbReference>
<dbReference type="PANTHER" id="PTHR23030:SF30">
    <property type="entry name" value="TYROSINE-PROTEIN PHOSPHATASE NON-RECEPTOR TYPE 23"/>
    <property type="match status" value="1"/>
</dbReference>
<dbReference type="KEGG" id="mgl:MGL_1469"/>
<evidence type="ECO:0000256" key="2">
    <source>
        <dbReference type="ARBA" id="ARBA00004496"/>
    </source>
</evidence>
<dbReference type="Gene3D" id="1.25.40.280">
    <property type="entry name" value="alix/aip1 like domains"/>
    <property type="match status" value="1"/>
</dbReference>
<evidence type="ECO:0000313" key="9">
    <source>
        <dbReference type="Proteomes" id="UP000008837"/>
    </source>
</evidence>
<comment type="caution">
    <text evidence="8">The sequence shown here is derived from an EMBL/GenBank/DDBJ whole genome shotgun (WGS) entry which is preliminary data.</text>
</comment>
<dbReference type="Gene3D" id="1.20.120.560">
    <property type="entry name" value="alix/aip1 in complex with the ypdl late domain"/>
    <property type="match status" value="1"/>
</dbReference>
<evidence type="ECO:0000256" key="3">
    <source>
        <dbReference type="ARBA" id="ARBA00022490"/>
    </source>
</evidence>
<proteinExistence type="predicted"/>
<evidence type="ECO:0000256" key="5">
    <source>
        <dbReference type="ARBA" id="ARBA00041284"/>
    </source>
</evidence>
<dbReference type="FunCoup" id="A8PXK6">
    <property type="interactions" value="318"/>
</dbReference>
<sequence length="843" mass="93461">MQSPLLALPTKETRDVDLVKPMSHLIVKNYEQDPATFADELHGIAQVRQDATGRASTETTGRDLLFRYFHIIEMLELRFPELEVPFTWLDSFSHDQVEQTALAYEKACVLFNTAARITHVSAQFNRSDANTDGLKRAYTGFRQAAGLLQYVKDSFLYAPSDDMKGPSLESLVKLMLAQASEIFLEKTIHDKKGDGLVSKLACHTATSYASLLTEWNDEACTVRVPYMWHQLVECKSNHFTSVAHMYRAKADRAAGKHGDALARYRYAEVKARLAVSQATLDTWSLATYLRPTLPVDATAALKHLAQVQLTNAGEACREAERDNDVVYHERAPDVDTLPPLDQTSVATAIPIREIFSQSEVQKVLGADVLPSLVPLSVLQNTSVYTEEQAKLVRAESARIDAANERIPEAFSALNLPDSLERFASLDGAPLRPCIPSSQVLDMSDELVACQACTRVDRVLESLPKRSAPVVSTLDDALADLDTDARECERGRVQHAATWTQAPTASVARALRRDIHAARDALATAKENDVGMSRLWDEVREDVALLERGRSAVSAAYEERAHVSPSMDLIDADLSDPEPARRLYVELKAHLNALERMPLERQAMLQELKQRVRHDDISRTLLLHRRVQNVEQTLFAQELGKYAPLQKQIRHHITLQSQRIDVIRDALERLATHPGAADVRRHWDASEGAARDMNERLSRAYNAYTDVQRAVAQAQVFYDDMSYSANQLAAATERLVAQRRAERATFLSSAGHVSNEACATSSAATPPTTLAQDLEALRMNESHAKHRGGAPPPPPPPRLSSSSSFTSSLAQSFGRATDQAPTGHTMSSDYADKKPVPPPRPPRV</sequence>
<comment type="subcellular location">
    <subcellularLocation>
        <location evidence="2">Cytoplasm</location>
    </subcellularLocation>
    <subcellularLocation>
        <location evidence="1">Endosome</location>
    </subcellularLocation>
</comment>